<evidence type="ECO:0000313" key="1">
    <source>
        <dbReference type="EMBL" id="CAG8727729.1"/>
    </source>
</evidence>
<name>A0ACA9PWC4_9GLOM</name>
<comment type="caution">
    <text evidence="1">The sequence shown here is derived from an EMBL/GenBank/DDBJ whole genome shotgun (WGS) entry which is preliminary data.</text>
</comment>
<protein>
    <submittedName>
        <fullName evidence="1">23588_t:CDS:1</fullName>
    </submittedName>
</protein>
<evidence type="ECO:0000313" key="2">
    <source>
        <dbReference type="Proteomes" id="UP000789920"/>
    </source>
</evidence>
<feature type="non-terminal residue" evidence="1">
    <location>
        <position position="65"/>
    </location>
</feature>
<reference evidence="1" key="1">
    <citation type="submission" date="2021-06" db="EMBL/GenBank/DDBJ databases">
        <authorList>
            <person name="Kallberg Y."/>
            <person name="Tangrot J."/>
            <person name="Rosling A."/>
        </authorList>
    </citation>
    <scope>NUCLEOTIDE SEQUENCE</scope>
    <source>
        <strain evidence="1">MA461A</strain>
    </source>
</reference>
<keyword evidence="2" id="KW-1185">Reference proteome</keyword>
<sequence length="65" mass="6929">MTSIGTGYDLSVSTYSPDGRVFQVEYAAKAVDNSGTAIGLRVKDGVVLAVEKLVQSKLLVPRSNR</sequence>
<proteinExistence type="predicted"/>
<dbReference type="EMBL" id="CAJVQC010024771">
    <property type="protein sequence ID" value="CAG8727729.1"/>
    <property type="molecule type" value="Genomic_DNA"/>
</dbReference>
<organism evidence="1 2">
    <name type="scientific">Racocetra persica</name>
    <dbReference type="NCBI Taxonomy" id="160502"/>
    <lineage>
        <taxon>Eukaryota</taxon>
        <taxon>Fungi</taxon>
        <taxon>Fungi incertae sedis</taxon>
        <taxon>Mucoromycota</taxon>
        <taxon>Glomeromycotina</taxon>
        <taxon>Glomeromycetes</taxon>
        <taxon>Diversisporales</taxon>
        <taxon>Gigasporaceae</taxon>
        <taxon>Racocetra</taxon>
    </lineage>
</organism>
<accession>A0ACA9PWC4</accession>
<gene>
    <name evidence="1" type="ORF">RPERSI_LOCUS11853</name>
</gene>
<dbReference type="Proteomes" id="UP000789920">
    <property type="component" value="Unassembled WGS sequence"/>
</dbReference>